<organism evidence="4 5">
    <name type="scientific">Toxocara canis</name>
    <name type="common">Canine roundworm</name>
    <dbReference type="NCBI Taxonomy" id="6265"/>
    <lineage>
        <taxon>Eukaryota</taxon>
        <taxon>Metazoa</taxon>
        <taxon>Ecdysozoa</taxon>
        <taxon>Nematoda</taxon>
        <taxon>Chromadorea</taxon>
        <taxon>Rhabditida</taxon>
        <taxon>Spirurina</taxon>
        <taxon>Ascaridomorpha</taxon>
        <taxon>Ascaridoidea</taxon>
        <taxon>Toxocaridae</taxon>
        <taxon>Toxocara</taxon>
    </lineage>
</organism>
<protein>
    <submittedName>
        <fullName evidence="3 5">Uncharacterized protein</fullName>
    </submittedName>
</protein>
<reference evidence="5" key="1">
    <citation type="submission" date="2016-06" db="UniProtKB">
        <authorList>
            <consortium name="WormBaseParasite"/>
        </authorList>
    </citation>
    <scope>IDENTIFICATION</scope>
</reference>
<accession>A0A183V9X4</accession>
<dbReference type="AlphaFoldDB" id="A0A183V9X4"/>
<proteinExistence type="predicted"/>
<keyword evidence="2" id="KW-0732">Signal</keyword>
<feature type="chain" id="PRO_5044553696" evidence="2">
    <location>
        <begin position="25"/>
        <end position="81"/>
    </location>
</feature>
<dbReference type="Proteomes" id="UP000050794">
    <property type="component" value="Unassembled WGS sequence"/>
</dbReference>
<name>A0A183V9X4_TOXCA</name>
<evidence type="ECO:0000256" key="2">
    <source>
        <dbReference type="SAM" id="SignalP"/>
    </source>
</evidence>
<evidence type="ECO:0000313" key="3">
    <source>
        <dbReference type="EMBL" id="VDM48865.1"/>
    </source>
</evidence>
<evidence type="ECO:0000313" key="4">
    <source>
        <dbReference type="Proteomes" id="UP000050794"/>
    </source>
</evidence>
<reference evidence="3 4" key="2">
    <citation type="submission" date="2018-11" db="EMBL/GenBank/DDBJ databases">
        <authorList>
            <consortium name="Pathogen Informatics"/>
        </authorList>
    </citation>
    <scope>NUCLEOTIDE SEQUENCE [LARGE SCALE GENOMIC DNA]</scope>
</reference>
<keyword evidence="4" id="KW-1185">Reference proteome</keyword>
<evidence type="ECO:0000313" key="5">
    <source>
        <dbReference type="WBParaSite" id="TCNE_0001754501-mRNA-1"/>
    </source>
</evidence>
<gene>
    <name evidence="3" type="ORF">TCNE_LOCUS17544</name>
</gene>
<evidence type="ECO:0000256" key="1">
    <source>
        <dbReference type="SAM" id="MobiDB-lite"/>
    </source>
</evidence>
<dbReference type="EMBL" id="UYWY01024542">
    <property type="protein sequence ID" value="VDM48865.1"/>
    <property type="molecule type" value="Genomic_DNA"/>
</dbReference>
<feature type="compositionally biased region" description="Low complexity" evidence="1">
    <location>
        <begin position="38"/>
        <end position="57"/>
    </location>
</feature>
<sequence length="81" mass="8503">MASYSKSSIVFLLFLVSLAAYVASDAQFGGWDGSSGNGWSSSPAGSFGGSSASDFGSNVGLDQQKDRTHPMAKFSRWITNN</sequence>
<dbReference type="WBParaSite" id="TCNE_0001754501-mRNA-1">
    <property type="protein sequence ID" value="TCNE_0001754501-mRNA-1"/>
    <property type="gene ID" value="TCNE_0001754501"/>
</dbReference>
<feature type="region of interest" description="Disordered" evidence="1">
    <location>
        <begin position="38"/>
        <end position="81"/>
    </location>
</feature>
<feature type="signal peptide" evidence="2">
    <location>
        <begin position="1"/>
        <end position="24"/>
    </location>
</feature>